<protein>
    <recommendedName>
        <fullName evidence="4">Lipoprotein</fullName>
    </recommendedName>
</protein>
<evidence type="ECO:0000313" key="2">
    <source>
        <dbReference type="EMBL" id="PWW02539.1"/>
    </source>
</evidence>
<organism evidence="2 3">
    <name type="scientific">Paenibacillus cellulosilyticus</name>
    <dbReference type="NCBI Taxonomy" id="375489"/>
    <lineage>
        <taxon>Bacteria</taxon>
        <taxon>Bacillati</taxon>
        <taxon>Bacillota</taxon>
        <taxon>Bacilli</taxon>
        <taxon>Bacillales</taxon>
        <taxon>Paenibacillaceae</taxon>
        <taxon>Paenibacillus</taxon>
    </lineage>
</organism>
<feature type="coiled-coil region" evidence="1">
    <location>
        <begin position="31"/>
        <end position="82"/>
    </location>
</feature>
<keyword evidence="1" id="KW-0175">Coiled coil</keyword>
<dbReference type="AlphaFoldDB" id="A0A2V2YTF9"/>
<name>A0A2V2YTF9_9BACL</name>
<keyword evidence="3" id="KW-1185">Reference proteome</keyword>
<gene>
    <name evidence="2" type="ORF">DFQ01_109164</name>
</gene>
<dbReference type="RefSeq" id="WP_110044572.1">
    <property type="nucleotide sequence ID" value="NZ_CP054613.1"/>
</dbReference>
<evidence type="ECO:0000256" key="1">
    <source>
        <dbReference type="SAM" id="Coils"/>
    </source>
</evidence>
<proteinExistence type="predicted"/>
<evidence type="ECO:0008006" key="4">
    <source>
        <dbReference type="Google" id="ProtNLM"/>
    </source>
</evidence>
<comment type="caution">
    <text evidence="2">The sequence shown here is derived from an EMBL/GenBank/DDBJ whole genome shotgun (WGS) entry which is preliminary data.</text>
</comment>
<dbReference type="Proteomes" id="UP000246635">
    <property type="component" value="Unassembled WGS sequence"/>
</dbReference>
<dbReference type="EMBL" id="QGTQ01000009">
    <property type="protein sequence ID" value="PWW02539.1"/>
    <property type="molecule type" value="Genomic_DNA"/>
</dbReference>
<dbReference type="PROSITE" id="PS51257">
    <property type="entry name" value="PROKAR_LIPOPROTEIN"/>
    <property type="match status" value="1"/>
</dbReference>
<reference evidence="2 3" key="1">
    <citation type="submission" date="2018-05" db="EMBL/GenBank/DDBJ databases">
        <title>Genomic Encyclopedia of Type Strains, Phase III (KMG-III): the genomes of soil and plant-associated and newly described type strains.</title>
        <authorList>
            <person name="Whitman W."/>
        </authorList>
    </citation>
    <scope>NUCLEOTIDE SEQUENCE [LARGE SCALE GENOMIC DNA]</scope>
    <source>
        <strain evidence="2 3">CECT 5696</strain>
    </source>
</reference>
<evidence type="ECO:0000313" key="3">
    <source>
        <dbReference type="Proteomes" id="UP000246635"/>
    </source>
</evidence>
<sequence length="189" mass="21226">MNRYVRLNVALLTISTALLGCDQSKPVAAPSTEASIDLSDLQNEISALKQQLKEKDDQIRQLQDATSQTNSVVDQLAKLQEKENSLFHAVKSISKQNFPILLDYGDPVRQQILNSIDYADLDLSDNELLLYASVGTEGEELDLSEPIKVYFFDYIHDESTEVVSFTKEWSLTLEQQDGNWVITNIAKGN</sequence>
<accession>A0A2V2YTF9</accession>